<dbReference type="EMBL" id="FMAR01000003">
    <property type="protein sequence ID" value="SCC04275.1"/>
    <property type="molecule type" value="Genomic_DNA"/>
</dbReference>
<protein>
    <submittedName>
        <fullName evidence="1">Uncharacterized protein</fullName>
    </submittedName>
</protein>
<dbReference type="Proteomes" id="UP000242818">
    <property type="component" value="Unassembled WGS sequence"/>
</dbReference>
<gene>
    <name evidence="1" type="ORF">GA0116948_10325</name>
</gene>
<dbReference type="OrthoDB" id="610057at2"/>
<accession>A0A1C4BBN9</accession>
<evidence type="ECO:0000313" key="2">
    <source>
        <dbReference type="Proteomes" id="UP000242818"/>
    </source>
</evidence>
<dbReference type="RefSeq" id="WP_089709646.1">
    <property type="nucleotide sequence ID" value="NZ_FMAR01000003.1"/>
</dbReference>
<dbReference type="AlphaFoldDB" id="A0A1C4BBN9"/>
<keyword evidence="2" id="KW-1185">Reference proteome</keyword>
<sequence length="70" mass="7985">MHDASETSTVCFRRDKDGKLDKFFLYGDPGDEDINHYTILEATIHTPNQQHMVSIMLEKNGRKAPQAHIA</sequence>
<evidence type="ECO:0000313" key="1">
    <source>
        <dbReference type="EMBL" id="SCC04275.1"/>
    </source>
</evidence>
<organism evidence="1 2">
    <name type="scientific">Chitinophaga costaii</name>
    <dbReference type="NCBI Taxonomy" id="1335309"/>
    <lineage>
        <taxon>Bacteria</taxon>
        <taxon>Pseudomonadati</taxon>
        <taxon>Bacteroidota</taxon>
        <taxon>Chitinophagia</taxon>
        <taxon>Chitinophagales</taxon>
        <taxon>Chitinophagaceae</taxon>
        <taxon>Chitinophaga</taxon>
    </lineage>
</organism>
<proteinExistence type="predicted"/>
<dbReference type="STRING" id="1335309.GA0116948_10325"/>
<reference evidence="1 2" key="1">
    <citation type="submission" date="2016-08" db="EMBL/GenBank/DDBJ databases">
        <authorList>
            <person name="Seilhamer J.J."/>
        </authorList>
    </citation>
    <scope>NUCLEOTIDE SEQUENCE [LARGE SCALE GENOMIC DNA]</scope>
    <source>
        <strain evidence="1 2">A37T2</strain>
    </source>
</reference>
<name>A0A1C4BBN9_9BACT</name>